<accession>A0A8J5GZ44</accession>
<keyword evidence="5" id="KW-0677">Repeat</keyword>
<keyword evidence="7" id="KW-0325">Glycoprotein</keyword>
<dbReference type="GO" id="GO:0005886">
    <property type="term" value="C:plasma membrane"/>
    <property type="evidence" value="ECO:0007669"/>
    <property type="project" value="UniProtKB-SubCell"/>
</dbReference>
<organism evidence="9 10">
    <name type="scientific">Zingiber officinale</name>
    <name type="common">Ginger</name>
    <name type="synonym">Amomum zingiber</name>
    <dbReference type="NCBI Taxonomy" id="94328"/>
    <lineage>
        <taxon>Eukaryota</taxon>
        <taxon>Viridiplantae</taxon>
        <taxon>Streptophyta</taxon>
        <taxon>Embryophyta</taxon>
        <taxon>Tracheophyta</taxon>
        <taxon>Spermatophyta</taxon>
        <taxon>Magnoliopsida</taxon>
        <taxon>Liliopsida</taxon>
        <taxon>Zingiberales</taxon>
        <taxon>Zingiberaceae</taxon>
        <taxon>Zingiber</taxon>
    </lineage>
</organism>
<dbReference type="EMBL" id="JACMSC010000007">
    <property type="protein sequence ID" value="KAG6513131.1"/>
    <property type="molecule type" value="Genomic_DNA"/>
</dbReference>
<dbReference type="PANTHER" id="PTHR45974:SF234">
    <property type="entry name" value="PROTEIN KINASE DOMAIN-CONTAINING PROTEIN"/>
    <property type="match status" value="1"/>
</dbReference>
<keyword evidence="2" id="KW-1003">Cell membrane</keyword>
<reference evidence="9 10" key="1">
    <citation type="submission" date="2020-08" db="EMBL/GenBank/DDBJ databases">
        <title>Plant Genome Project.</title>
        <authorList>
            <person name="Zhang R.-G."/>
        </authorList>
    </citation>
    <scope>NUCLEOTIDE SEQUENCE [LARGE SCALE GENOMIC DNA]</scope>
    <source>
        <tissue evidence="9">Rhizome</tissue>
    </source>
</reference>
<evidence type="ECO:0000256" key="7">
    <source>
        <dbReference type="ARBA" id="ARBA00023180"/>
    </source>
</evidence>
<dbReference type="Proteomes" id="UP000734854">
    <property type="component" value="Unassembled WGS sequence"/>
</dbReference>
<evidence type="ECO:0000256" key="5">
    <source>
        <dbReference type="ARBA" id="ARBA00022737"/>
    </source>
</evidence>
<evidence type="ECO:0000256" key="2">
    <source>
        <dbReference type="ARBA" id="ARBA00022475"/>
    </source>
</evidence>
<dbReference type="Pfam" id="PF00560">
    <property type="entry name" value="LRR_1"/>
    <property type="match status" value="6"/>
</dbReference>
<feature type="transmembrane region" description="Helical" evidence="8">
    <location>
        <begin position="529"/>
        <end position="553"/>
    </location>
</feature>
<dbReference type="SUPFAM" id="SSF52058">
    <property type="entry name" value="L domain-like"/>
    <property type="match status" value="1"/>
</dbReference>
<dbReference type="AlphaFoldDB" id="A0A8J5GZ44"/>
<keyword evidence="6 8" id="KW-0472">Membrane</keyword>
<keyword evidence="8" id="KW-1133">Transmembrane helix</keyword>
<dbReference type="FunFam" id="3.80.10.10:FF:000383">
    <property type="entry name" value="Leucine-rich repeat receptor protein kinase EMS1"/>
    <property type="match status" value="1"/>
</dbReference>
<protein>
    <submittedName>
        <fullName evidence="9">Uncharacterized protein</fullName>
    </submittedName>
</protein>
<comment type="caution">
    <text evidence="9">The sequence shown here is derived from an EMBL/GenBank/DDBJ whole genome shotgun (WGS) entry which is preliminary data.</text>
</comment>
<dbReference type="SMART" id="SM00369">
    <property type="entry name" value="LRR_TYP"/>
    <property type="match status" value="4"/>
</dbReference>
<evidence type="ECO:0000313" key="10">
    <source>
        <dbReference type="Proteomes" id="UP000734854"/>
    </source>
</evidence>
<dbReference type="InterPro" id="IPR001611">
    <property type="entry name" value="Leu-rich_rpt"/>
</dbReference>
<dbReference type="PANTHER" id="PTHR45974">
    <property type="entry name" value="RECEPTOR-LIKE PROTEIN 55"/>
    <property type="match status" value="1"/>
</dbReference>
<dbReference type="InterPro" id="IPR003591">
    <property type="entry name" value="Leu-rich_rpt_typical-subtyp"/>
</dbReference>
<proteinExistence type="predicted"/>
<keyword evidence="8" id="KW-0812">Transmembrane</keyword>
<evidence type="ECO:0000256" key="8">
    <source>
        <dbReference type="SAM" id="Phobius"/>
    </source>
</evidence>
<evidence type="ECO:0000313" key="9">
    <source>
        <dbReference type="EMBL" id="KAG6513131.1"/>
    </source>
</evidence>
<keyword evidence="10" id="KW-1185">Reference proteome</keyword>
<evidence type="ECO:0000256" key="4">
    <source>
        <dbReference type="ARBA" id="ARBA00022729"/>
    </source>
</evidence>
<keyword evidence="4" id="KW-0732">Signal</keyword>
<evidence type="ECO:0000256" key="6">
    <source>
        <dbReference type="ARBA" id="ARBA00023136"/>
    </source>
</evidence>
<gene>
    <name evidence="9" type="ORF">ZIOFF_023439</name>
</gene>
<dbReference type="FunFam" id="3.80.10.10:FF:000041">
    <property type="entry name" value="LRR receptor-like serine/threonine-protein kinase ERECTA"/>
    <property type="match status" value="1"/>
</dbReference>
<sequence>MLQLYREVAFSPHSPRVRFRKCWLFSECFGLLRRSDRIHFTEDLRLRRRSPCAFSAFEHCGFLVRSKQLLNYNLSGNLARELGLLSHLEIMDFMWNAISGTIPKEIGNIASLKLLLLSGNKLFGSIPDEIGNLPILNRLQIDENNISGPVPKSFANLRKIKHLHMNNNSLSGPIPRELFTLPIVHLLLDNNNLSGLLPPELWLLSKLKILQLDNNNFSGSIPASYSNMTTLVKLSLRNCNLHGTIPDLSRMSQLGYLDLSWNMLNGPVPSNLAINITTIDLSHNFLNGTIPSTFNRLQKLQRVSLENNQLVGSVPPSIWQNRTFNANDTLILDFQNNSLTDIPASYHPLNVTVLLYGNPLCSNANQLNIVPLCQPRITGQAFEDPTTSENSCPPCPVDQFYEHNPSSIRSCQCSLPLGVGYRLKSPGISDFRPYLKDFETRLTTLLKLFPYQLYIDSHTWESGPRLHMHLKIFPSNSSLFNNSEVFRIADTLASWKIQLSDVYGPYELLNFSRGPRESDSSKARLSKGALAGMLLGVIAGAASLSVMLTVIIMRKHHGYYFISRKRSCEFINSEKVP</sequence>
<comment type="subcellular location">
    <subcellularLocation>
        <location evidence="1">Cell membrane</location>
    </subcellularLocation>
</comment>
<dbReference type="InterPro" id="IPR032675">
    <property type="entry name" value="LRR_dom_sf"/>
</dbReference>
<evidence type="ECO:0000256" key="3">
    <source>
        <dbReference type="ARBA" id="ARBA00022614"/>
    </source>
</evidence>
<evidence type="ECO:0000256" key="1">
    <source>
        <dbReference type="ARBA" id="ARBA00004236"/>
    </source>
</evidence>
<dbReference type="Gene3D" id="3.80.10.10">
    <property type="entry name" value="Ribonuclease Inhibitor"/>
    <property type="match status" value="2"/>
</dbReference>
<name>A0A8J5GZ44_ZINOF</name>
<keyword evidence="3" id="KW-0433">Leucine-rich repeat</keyword>